<keyword evidence="2" id="KW-0963">Cytoplasm</keyword>
<dbReference type="GO" id="GO:0045503">
    <property type="term" value="F:dynein light chain binding"/>
    <property type="evidence" value="ECO:0007669"/>
    <property type="project" value="TreeGrafter"/>
</dbReference>
<dbReference type="InParanoid" id="A0A1E7FAJ0"/>
<dbReference type="GO" id="GO:0005737">
    <property type="term" value="C:cytoplasm"/>
    <property type="evidence" value="ECO:0007669"/>
    <property type="project" value="UniProtKB-SubCell"/>
</dbReference>
<dbReference type="InterPro" id="IPR019775">
    <property type="entry name" value="WD40_repeat_CS"/>
</dbReference>
<proteinExistence type="predicted"/>
<dbReference type="InterPro" id="IPR036322">
    <property type="entry name" value="WD40_repeat_dom_sf"/>
</dbReference>
<sequence>MPKRPEHIFTCGSPITTTRFHPTESTLIIGGCQSGQVVVWDVRAGRMPVQKSILTTTANGNSKGHTHPICAMEAIEGGAGLVTSATDGRVNFWSLANLRDPVESLQIGDSVSCLAVAPESGNLICGDDMGSIYTVQSPNASLGGGGGQRSRRQVRKLDCGDECHFGMVTSVATKRLKSSTRAGLSKGFLRGTGELFLSSGVDWTVKLWAPAYTDKAILSLVSHSYDYMSDVQWNPTHPALIATASSNGTIGLWNLAHSMEEPITGSDGIVVEPDGGSGRGLNKLKWSPDGRRLLAASADRVHVLVLSEDVVRQKGDEDSRMMNHLISRGLLDRE</sequence>
<dbReference type="InterPro" id="IPR001680">
    <property type="entry name" value="WD40_rpt"/>
</dbReference>
<dbReference type="KEGG" id="fcy:FRACYDRAFT_269238"/>
<gene>
    <name evidence="6" type="ORF">FRACYDRAFT_269238</name>
</gene>
<dbReference type="SUPFAM" id="SSF50978">
    <property type="entry name" value="WD40 repeat-like"/>
    <property type="match status" value="1"/>
</dbReference>
<dbReference type="Gene3D" id="2.130.10.10">
    <property type="entry name" value="YVTN repeat-like/Quinoprotein amine dehydrogenase"/>
    <property type="match status" value="2"/>
</dbReference>
<dbReference type="OrthoDB" id="4189at2759"/>
<organism evidence="6 7">
    <name type="scientific">Fragilariopsis cylindrus CCMP1102</name>
    <dbReference type="NCBI Taxonomy" id="635003"/>
    <lineage>
        <taxon>Eukaryota</taxon>
        <taxon>Sar</taxon>
        <taxon>Stramenopiles</taxon>
        <taxon>Ochrophyta</taxon>
        <taxon>Bacillariophyta</taxon>
        <taxon>Bacillariophyceae</taxon>
        <taxon>Bacillariophycidae</taxon>
        <taxon>Bacillariales</taxon>
        <taxon>Bacillariaceae</taxon>
        <taxon>Fragilariopsis</taxon>
    </lineage>
</organism>
<evidence type="ECO:0000256" key="5">
    <source>
        <dbReference type="PROSITE-ProRule" id="PRU00221"/>
    </source>
</evidence>
<dbReference type="PROSITE" id="PS00678">
    <property type="entry name" value="WD_REPEATS_1"/>
    <property type="match status" value="1"/>
</dbReference>
<keyword evidence="4" id="KW-0677">Repeat</keyword>
<dbReference type="PANTHER" id="PTHR12442:SF22">
    <property type="entry name" value="CYTOPLASMIC DYNEIN 1 INTERMEDIATE CHAIN-RELATED"/>
    <property type="match status" value="1"/>
</dbReference>
<evidence type="ECO:0000256" key="4">
    <source>
        <dbReference type="ARBA" id="ARBA00022737"/>
    </source>
</evidence>
<dbReference type="GO" id="GO:0010970">
    <property type="term" value="P:transport along microtubule"/>
    <property type="evidence" value="ECO:0007669"/>
    <property type="project" value="TreeGrafter"/>
</dbReference>
<dbReference type="SMART" id="SM00320">
    <property type="entry name" value="WD40"/>
    <property type="match status" value="6"/>
</dbReference>
<dbReference type="Pfam" id="PF00400">
    <property type="entry name" value="WD40"/>
    <property type="match status" value="3"/>
</dbReference>
<accession>A0A1E7FAJ0</accession>
<comment type="subcellular location">
    <subcellularLocation>
        <location evidence="1">Cytoplasm</location>
    </subcellularLocation>
</comment>
<dbReference type="GO" id="GO:0005868">
    <property type="term" value="C:cytoplasmic dynein complex"/>
    <property type="evidence" value="ECO:0007669"/>
    <property type="project" value="TreeGrafter"/>
</dbReference>
<dbReference type="EMBL" id="KV784359">
    <property type="protein sequence ID" value="OEU15159.1"/>
    <property type="molecule type" value="Genomic_DNA"/>
</dbReference>
<dbReference type="PANTHER" id="PTHR12442">
    <property type="entry name" value="DYNEIN INTERMEDIATE CHAIN"/>
    <property type="match status" value="1"/>
</dbReference>
<keyword evidence="7" id="KW-1185">Reference proteome</keyword>
<dbReference type="InterPro" id="IPR015943">
    <property type="entry name" value="WD40/YVTN_repeat-like_dom_sf"/>
</dbReference>
<dbReference type="GO" id="GO:0045504">
    <property type="term" value="F:dynein heavy chain binding"/>
    <property type="evidence" value="ECO:0007669"/>
    <property type="project" value="TreeGrafter"/>
</dbReference>
<reference evidence="6 7" key="1">
    <citation type="submission" date="2016-09" db="EMBL/GenBank/DDBJ databases">
        <title>Extensive genetic diversity and differential bi-allelic expression allows diatom success in the polar Southern Ocean.</title>
        <authorList>
            <consortium name="DOE Joint Genome Institute"/>
            <person name="Mock T."/>
            <person name="Otillar R.P."/>
            <person name="Strauss J."/>
            <person name="Dupont C."/>
            <person name="Frickenhaus S."/>
            <person name="Maumus F."/>
            <person name="Mcmullan M."/>
            <person name="Sanges R."/>
            <person name="Schmutz J."/>
            <person name="Toseland A."/>
            <person name="Valas R."/>
            <person name="Veluchamy A."/>
            <person name="Ward B.J."/>
            <person name="Allen A."/>
            <person name="Barry K."/>
            <person name="Falciatore A."/>
            <person name="Ferrante M."/>
            <person name="Fortunato A.E."/>
            <person name="Gloeckner G."/>
            <person name="Gruber A."/>
            <person name="Hipkin R."/>
            <person name="Janech M."/>
            <person name="Kroth P."/>
            <person name="Leese F."/>
            <person name="Lindquist E."/>
            <person name="Lyon B.R."/>
            <person name="Martin J."/>
            <person name="Mayer C."/>
            <person name="Parker M."/>
            <person name="Quesneville H."/>
            <person name="Raymond J."/>
            <person name="Uhlig C."/>
            <person name="Valentin K.U."/>
            <person name="Worden A.Z."/>
            <person name="Armbrust E.V."/>
            <person name="Bowler C."/>
            <person name="Green B."/>
            <person name="Moulton V."/>
            <person name="Van Oosterhout C."/>
            <person name="Grigoriev I."/>
        </authorList>
    </citation>
    <scope>NUCLEOTIDE SEQUENCE [LARGE SCALE GENOMIC DNA]</scope>
    <source>
        <strain evidence="6 7">CCMP1102</strain>
    </source>
</reference>
<evidence type="ECO:0000256" key="3">
    <source>
        <dbReference type="ARBA" id="ARBA00022574"/>
    </source>
</evidence>
<name>A0A1E7FAJ0_9STRA</name>
<dbReference type="PROSITE" id="PS50082">
    <property type="entry name" value="WD_REPEATS_2"/>
    <property type="match status" value="1"/>
</dbReference>
<evidence type="ECO:0000313" key="7">
    <source>
        <dbReference type="Proteomes" id="UP000095751"/>
    </source>
</evidence>
<protein>
    <submittedName>
        <fullName evidence="6">WD40 repeat-like protein</fullName>
    </submittedName>
</protein>
<evidence type="ECO:0000256" key="1">
    <source>
        <dbReference type="ARBA" id="ARBA00004496"/>
    </source>
</evidence>
<dbReference type="Proteomes" id="UP000095751">
    <property type="component" value="Unassembled WGS sequence"/>
</dbReference>
<evidence type="ECO:0000313" key="6">
    <source>
        <dbReference type="EMBL" id="OEU15159.1"/>
    </source>
</evidence>
<dbReference type="AlphaFoldDB" id="A0A1E7FAJ0"/>
<keyword evidence="3 5" id="KW-0853">WD repeat</keyword>
<dbReference type="InterPro" id="IPR050687">
    <property type="entry name" value="Dynein_IC"/>
</dbReference>
<evidence type="ECO:0000256" key="2">
    <source>
        <dbReference type="ARBA" id="ARBA00022490"/>
    </source>
</evidence>
<feature type="repeat" description="WD" evidence="5">
    <location>
        <begin position="62"/>
        <end position="95"/>
    </location>
</feature>